<comment type="cofactor">
    <cofactor evidence="1">
        <name>pyridoxal 5'-phosphate</name>
        <dbReference type="ChEBI" id="CHEBI:597326"/>
    </cofactor>
</comment>
<protein>
    <recommendedName>
        <fullName evidence="13">Alanine--glyoxylate aminotransferase 2, mitochondrial</fullName>
        <ecNumber evidence="28">2.6.1.18</ecNumber>
        <ecNumber evidence="12">2.6.1.40</ecNumber>
        <ecNumber evidence="5">2.6.1.44</ecNumber>
    </recommendedName>
    <alternativeName>
        <fullName evidence="14">(R)-3-amino-2-methylpropionate--pyruvate transaminase</fullName>
    </alternativeName>
    <alternativeName>
        <fullName evidence="16">Beta-ALAAT II</fullName>
    </alternativeName>
    <alternativeName>
        <fullName evidence="17">Beta-alanine-pyruvate aminotransferase</fullName>
    </alternativeName>
    <alternativeName>
        <fullName evidence="30">D-3-aminoisobutyrate-pyruvate aminotransferase</fullName>
    </alternativeName>
    <alternativeName>
        <fullName evidence="15">D-AIBAT</fullName>
    </alternativeName>
    <alternativeName>
        <fullName evidence="29">D-beta-aminoisobutyrate-pyruvate aminotransferase</fullName>
    </alternativeName>
</protein>
<dbReference type="GO" id="GO:0030170">
    <property type="term" value="F:pyridoxal phosphate binding"/>
    <property type="evidence" value="ECO:0007669"/>
    <property type="project" value="InterPro"/>
</dbReference>
<comment type="catalytic activity">
    <reaction evidence="20">
        <text>(R)-3-amino-2-methylpropanoate + pyruvate = 2-methyl-3-oxopropanoate + L-alanine</text>
        <dbReference type="Rhea" id="RHEA:18393"/>
        <dbReference type="ChEBI" id="CHEBI:15361"/>
        <dbReference type="ChEBI" id="CHEBI:57700"/>
        <dbReference type="ChEBI" id="CHEBI:57731"/>
        <dbReference type="ChEBI" id="CHEBI:57972"/>
        <dbReference type="EC" id="2.6.1.40"/>
    </reaction>
    <physiologicalReaction direction="left-to-right" evidence="20">
        <dbReference type="Rhea" id="RHEA:18394"/>
    </physiologicalReaction>
</comment>
<evidence type="ECO:0000256" key="17">
    <source>
        <dbReference type="ARBA" id="ARBA00042669"/>
    </source>
</evidence>
<dbReference type="GO" id="GO:0005739">
    <property type="term" value="C:mitochondrion"/>
    <property type="evidence" value="ECO:0007669"/>
    <property type="project" value="UniProtKB-SubCell"/>
</dbReference>
<dbReference type="EC" id="2.6.1.18" evidence="28"/>
<dbReference type="EC" id="2.6.1.44" evidence="5"/>
<keyword evidence="41" id="KW-1185">Reference proteome</keyword>
<comment type="catalytic activity">
    <reaction evidence="32">
        <text>L-ornithine + glyoxylate = 5-amino-2-oxopentanoate + glycine</text>
        <dbReference type="Rhea" id="RHEA:77331"/>
        <dbReference type="ChEBI" id="CHEBI:36655"/>
        <dbReference type="ChEBI" id="CHEBI:46911"/>
        <dbReference type="ChEBI" id="CHEBI:57305"/>
        <dbReference type="ChEBI" id="CHEBI:58802"/>
    </reaction>
</comment>
<reference evidence="40 41" key="1">
    <citation type="journal article" date="2024" name="Insects">
        <title>An Improved Chromosome-Level Genome Assembly of the Firefly Pyrocoelia pectoralis.</title>
        <authorList>
            <person name="Fu X."/>
            <person name="Meyer-Rochow V.B."/>
            <person name="Ballantyne L."/>
            <person name="Zhu X."/>
        </authorList>
    </citation>
    <scope>NUCLEOTIDE SEQUENCE [LARGE SCALE GENOMIC DNA]</scope>
    <source>
        <strain evidence="40">XCY_ONT2</strain>
    </source>
</reference>
<dbReference type="PANTHER" id="PTHR45688:SF3">
    <property type="entry name" value="ALANINE--GLYOXYLATE AMINOTRANSFERASE 2, MITOCHONDRIAL"/>
    <property type="match status" value="1"/>
</dbReference>
<evidence type="ECO:0000256" key="38">
    <source>
        <dbReference type="ARBA" id="ARBA00058068"/>
    </source>
</evidence>
<sequence length="462" mass="51309">MPPCNFTPKKYKGPSYDNLMSVRKERLSPALGTYYSTPFAVSQGYKQWLFDLDGKRYLDMYAGICTVSVGHCHPEITEAVTEQMSTLGHISNVYLHPKIHEYAEKLTDKFPGDLKVVYFVNSGSEANDLAVLMARTYTNNFEIISLRSGYHGMSNQTMNLTANSSYKYPIPSMPGFHYAMNPDVYRGLWGGKHCRDSPVQTKRECSCTAGECKASTNYLEQLGDVYRYGIPKGRAAAFFAESIQGVGGTVQFPKGFLKGAYDMIKNSGGLFVSDEVQTGFGRTGEHFWGFEMHGIVPDIVTMAKGMGNGFPMAAVVTTPQIAQSLTKARHINTFGGNPVASAVGIKVLEIIEKEQLQENSKRIGTHLLLELEKLRQEFPVVGDVRGKGLMIGIEMVAGDGSKTPLETAKLMKYWERCRELGVIFGRGGYFDNVFRIKPPMCITKEDADFTIAVMKAVLYEMF</sequence>
<organism evidence="40 41">
    <name type="scientific">Pyrocoelia pectoralis</name>
    <dbReference type="NCBI Taxonomy" id="417401"/>
    <lineage>
        <taxon>Eukaryota</taxon>
        <taxon>Metazoa</taxon>
        <taxon>Ecdysozoa</taxon>
        <taxon>Arthropoda</taxon>
        <taxon>Hexapoda</taxon>
        <taxon>Insecta</taxon>
        <taxon>Pterygota</taxon>
        <taxon>Neoptera</taxon>
        <taxon>Endopterygota</taxon>
        <taxon>Coleoptera</taxon>
        <taxon>Polyphaga</taxon>
        <taxon>Elateriformia</taxon>
        <taxon>Elateroidea</taxon>
        <taxon>Lampyridae</taxon>
        <taxon>Lampyrinae</taxon>
        <taxon>Pyrocoelia</taxon>
    </lineage>
</organism>
<dbReference type="PROSITE" id="PS00600">
    <property type="entry name" value="AA_TRANSFER_CLASS_3"/>
    <property type="match status" value="1"/>
</dbReference>
<dbReference type="InterPro" id="IPR005814">
    <property type="entry name" value="Aminotrans_3"/>
</dbReference>
<comment type="catalytic activity">
    <reaction evidence="23">
        <text>N(omega)-methyl-L-arginine + pyruvate = 5-(3-methylguanidino)-2-oxopentanoate + L-alanine</text>
        <dbReference type="Rhea" id="RHEA:77319"/>
        <dbReference type="ChEBI" id="CHEBI:15361"/>
        <dbReference type="ChEBI" id="CHEBI:57972"/>
        <dbReference type="ChEBI" id="CHEBI:114953"/>
        <dbReference type="ChEBI" id="CHEBI:197314"/>
    </reaction>
</comment>
<comment type="subunit">
    <text evidence="4">Homotetramer.</text>
</comment>
<evidence type="ECO:0000256" key="12">
    <source>
        <dbReference type="ARBA" id="ARBA00039130"/>
    </source>
</evidence>
<dbReference type="CDD" id="cd00610">
    <property type="entry name" value="OAT_like"/>
    <property type="match status" value="1"/>
</dbReference>
<evidence type="ECO:0000256" key="11">
    <source>
        <dbReference type="ARBA" id="ARBA00033660"/>
    </source>
</evidence>
<evidence type="ECO:0000256" key="31">
    <source>
        <dbReference type="ARBA" id="ARBA00047892"/>
    </source>
</evidence>
<evidence type="ECO:0000256" key="9">
    <source>
        <dbReference type="ARBA" id="ARBA00022946"/>
    </source>
</evidence>
<comment type="catalytic activity">
    <reaction evidence="35">
        <text>N(omega)-methyl-L-arginine + glyoxylate = 5-(3-methylguanidino)-2-oxopentanoate + glycine</text>
        <dbReference type="Rhea" id="RHEA:77323"/>
        <dbReference type="ChEBI" id="CHEBI:36655"/>
        <dbReference type="ChEBI" id="CHEBI:57305"/>
        <dbReference type="ChEBI" id="CHEBI:114953"/>
        <dbReference type="ChEBI" id="CHEBI:197314"/>
    </reaction>
</comment>
<dbReference type="InterPro" id="IPR015421">
    <property type="entry name" value="PyrdxlP-dep_Trfase_major"/>
</dbReference>
<keyword evidence="6" id="KW-0032">Aminotransferase</keyword>
<dbReference type="PANTHER" id="PTHR45688">
    <property type="match status" value="1"/>
</dbReference>
<dbReference type="InterPro" id="IPR015422">
    <property type="entry name" value="PyrdxlP-dep_Trfase_small"/>
</dbReference>
<comment type="catalytic activity">
    <reaction evidence="33">
        <text>2-oxohexanoate + N(omega),N(omega)-dimethyl-L-arginine = L-2-aminohexanoate + 5-(3,3-dimethylguanidino)-2-oxopentanoate</text>
        <dbReference type="Rhea" id="RHEA:77363"/>
        <dbReference type="ChEBI" id="CHEBI:35177"/>
        <dbReference type="ChEBI" id="CHEBI:58326"/>
        <dbReference type="ChEBI" id="CHEBI:58455"/>
        <dbReference type="ChEBI" id="CHEBI:197301"/>
    </reaction>
</comment>
<evidence type="ECO:0000256" key="2">
    <source>
        <dbReference type="ARBA" id="ARBA00004173"/>
    </source>
</evidence>
<comment type="catalytic activity">
    <reaction evidence="22">
        <text>2-oxobutanoate + L-alanine = (2S)-2-aminobutanoate + pyruvate</text>
        <dbReference type="Rhea" id="RHEA:77355"/>
        <dbReference type="ChEBI" id="CHEBI:15361"/>
        <dbReference type="ChEBI" id="CHEBI:16763"/>
        <dbReference type="ChEBI" id="CHEBI:57972"/>
        <dbReference type="ChEBI" id="CHEBI:74359"/>
        <dbReference type="EC" id="2.6.1.44"/>
    </reaction>
</comment>
<evidence type="ECO:0000256" key="3">
    <source>
        <dbReference type="ARBA" id="ARBA00008954"/>
    </source>
</evidence>
<accession>A0AAN7V9Y6</accession>
<evidence type="ECO:0000256" key="32">
    <source>
        <dbReference type="ARBA" id="ARBA00048264"/>
    </source>
</evidence>
<dbReference type="GO" id="GO:0016223">
    <property type="term" value="F:beta-alanine:pyruvate transaminase activity"/>
    <property type="evidence" value="ECO:0007669"/>
    <property type="project" value="UniProtKB-EC"/>
</dbReference>
<evidence type="ECO:0000256" key="6">
    <source>
        <dbReference type="ARBA" id="ARBA00022576"/>
    </source>
</evidence>
<comment type="function">
    <text evidence="38">Multifunctional aminotransferase with a broad substrate specificity. Catalyzes the conversion of glyoxylate to glycine using alanine as the amino donor. Catalyzes metabolism of not L- but the D-isomer of D-beta-aminoisobutyric acid to generate 2-methyl-3-oxopropanoate and alanine. Catalyzes the transfer of the amino group from beta-alanine to pyruvate to yield L-alanine and 3-oxopropanoate. Can metabolize NG-monomethyl-L-arginine (NMMA), asymmetric NG,NG-dimethyl-L-arginine (ADMA) and symmetric NG,N'G-dimethyl-L-arginine (SDMA). ADMA is a potent inhibitor of nitric-oxide (NO) synthase, and this activity provides mechanism through which the kidney regulates blood pressure.</text>
</comment>
<dbReference type="PIRSF" id="PIRSF000521">
    <property type="entry name" value="Transaminase_4ab_Lys_Orn"/>
    <property type="match status" value="1"/>
</dbReference>
<evidence type="ECO:0000256" key="8">
    <source>
        <dbReference type="ARBA" id="ARBA00022898"/>
    </source>
</evidence>
<evidence type="ECO:0000256" key="10">
    <source>
        <dbReference type="ARBA" id="ARBA00023128"/>
    </source>
</evidence>
<comment type="catalytic activity">
    <reaction evidence="18">
        <text>N(omega),N(omega)-dimethyl-L-arginine + pyruvate = 5-(3,3-dimethylguanidino)-2-oxopentanoate + L-alanine</text>
        <dbReference type="Rhea" id="RHEA:77303"/>
        <dbReference type="ChEBI" id="CHEBI:15361"/>
        <dbReference type="ChEBI" id="CHEBI:57972"/>
        <dbReference type="ChEBI" id="CHEBI:58326"/>
        <dbReference type="ChEBI" id="CHEBI:197301"/>
    </reaction>
</comment>
<evidence type="ECO:0000256" key="14">
    <source>
        <dbReference type="ARBA" id="ARBA00041662"/>
    </source>
</evidence>
<dbReference type="GO" id="GO:0009436">
    <property type="term" value="P:glyoxylate catabolic process"/>
    <property type="evidence" value="ECO:0007669"/>
    <property type="project" value="TreeGrafter"/>
</dbReference>
<evidence type="ECO:0000256" key="24">
    <source>
        <dbReference type="ARBA" id="ARBA00043777"/>
    </source>
</evidence>
<dbReference type="Pfam" id="PF00202">
    <property type="entry name" value="Aminotran_3"/>
    <property type="match status" value="1"/>
</dbReference>
<comment type="subcellular location">
    <subcellularLocation>
        <location evidence="2">Mitochondrion</location>
    </subcellularLocation>
</comment>
<dbReference type="Gene3D" id="3.90.1150.10">
    <property type="entry name" value="Aspartate Aminotransferase, domain 1"/>
    <property type="match status" value="1"/>
</dbReference>
<name>A0AAN7V9Y6_9COLE</name>
<dbReference type="FunFam" id="3.40.640.10:FF:000055">
    <property type="entry name" value="Alanine--glyoxylate aminotransferase 2, mitochondrial"/>
    <property type="match status" value="1"/>
</dbReference>
<evidence type="ECO:0000256" key="27">
    <source>
        <dbReference type="ARBA" id="ARBA00043826"/>
    </source>
</evidence>
<evidence type="ECO:0000256" key="4">
    <source>
        <dbReference type="ARBA" id="ARBA00011881"/>
    </source>
</evidence>
<evidence type="ECO:0000256" key="30">
    <source>
        <dbReference type="ARBA" id="ARBA00044258"/>
    </source>
</evidence>
<comment type="catalytic activity">
    <reaction evidence="31">
        <text>N(omega),N(omega)-dimethyl-L-arginine + glyoxylate = 5-(3,3-dimethylguanidino)-2-oxopentanoate + glycine</text>
        <dbReference type="Rhea" id="RHEA:77311"/>
        <dbReference type="ChEBI" id="CHEBI:36655"/>
        <dbReference type="ChEBI" id="CHEBI:57305"/>
        <dbReference type="ChEBI" id="CHEBI:58326"/>
        <dbReference type="ChEBI" id="CHEBI:197301"/>
    </reaction>
</comment>
<evidence type="ECO:0000256" key="5">
    <source>
        <dbReference type="ARBA" id="ARBA00013049"/>
    </source>
</evidence>
<keyword evidence="10" id="KW-0496">Mitochondrion</keyword>
<evidence type="ECO:0000256" key="15">
    <source>
        <dbReference type="ARBA" id="ARBA00041845"/>
    </source>
</evidence>
<comment type="catalytic activity">
    <reaction evidence="24">
        <text>L-ornithine + pyruvate = 5-amino-2-oxopentanoate + L-alanine</text>
        <dbReference type="Rhea" id="RHEA:77327"/>
        <dbReference type="ChEBI" id="CHEBI:15361"/>
        <dbReference type="ChEBI" id="CHEBI:46911"/>
        <dbReference type="ChEBI" id="CHEBI:57972"/>
        <dbReference type="ChEBI" id="CHEBI:58802"/>
    </reaction>
</comment>
<dbReference type="GO" id="GO:0008453">
    <property type="term" value="F:alanine-glyoxylate transaminase activity"/>
    <property type="evidence" value="ECO:0007669"/>
    <property type="project" value="UniProtKB-EC"/>
</dbReference>
<dbReference type="Gene3D" id="3.40.640.10">
    <property type="entry name" value="Type I PLP-dependent aspartate aminotransferase-like (Major domain)"/>
    <property type="match status" value="1"/>
</dbReference>
<keyword evidence="8 39" id="KW-0663">Pyridoxal phosphate</keyword>
<proteinExistence type="inferred from homology"/>
<comment type="similarity">
    <text evidence="3 39">Belongs to the class-III pyridoxal-phosphate-dependent aminotransferase family.</text>
</comment>
<evidence type="ECO:0000256" key="37">
    <source>
        <dbReference type="ARBA" id="ARBA00049480"/>
    </source>
</evidence>
<comment type="catalytic activity">
    <reaction evidence="26">
        <text>3-oxopropanoate + L-alanine = beta-alanine + pyruvate</text>
        <dbReference type="Rhea" id="RHEA:14077"/>
        <dbReference type="ChEBI" id="CHEBI:15361"/>
        <dbReference type="ChEBI" id="CHEBI:33190"/>
        <dbReference type="ChEBI" id="CHEBI:57966"/>
        <dbReference type="ChEBI" id="CHEBI:57972"/>
        <dbReference type="EC" id="2.6.1.18"/>
    </reaction>
    <physiologicalReaction direction="right-to-left" evidence="26">
        <dbReference type="Rhea" id="RHEA:14079"/>
    </physiologicalReaction>
</comment>
<comment type="catalytic activity">
    <reaction evidence="27">
        <text>2-oxopentanoate + N(omega),N(omega)-dimethyl-L-arginine = 5-(3,3-dimethylguanidino)-2-oxopentanoate + L-2-aminopentanoate</text>
        <dbReference type="Rhea" id="RHEA:77359"/>
        <dbReference type="ChEBI" id="CHEBI:28644"/>
        <dbReference type="ChEBI" id="CHEBI:58326"/>
        <dbReference type="ChEBI" id="CHEBI:58441"/>
        <dbReference type="ChEBI" id="CHEBI:197301"/>
    </reaction>
</comment>
<evidence type="ECO:0000256" key="19">
    <source>
        <dbReference type="ARBA" id="ARBA00043679"/>
    </source>
</evidence>
<dbReference type="EMBL" id="JAVRBK010000006">
    <property type="protein sequence ID" value="KAK5642309.1"/>
    <property type="molecule type" value="Genomic_DNA"/>
</dbReference>
<keyword evidence="9" id="KW-0809">Transit peptide</keyword>
<keyword evidence="7" id="KW-0808">Transferase</keyword>
<comment type="catalytic activity">
    <reaction evidence="21">
        <text>N(omega),N(omega)-dimethyl-L-arginine + oxaloacetate = 5-(3,3-dimethylguanidino)-2-oxopentanoate + L-aspartate</text>
        <dbReference type="Rhea" id="RHEA:77343"/>
        <dbReference type="ChEBI" id="CHEBI:16452"/>
        <dbReference type="ChEBI" id="CHEBI:29991"/>
        <dbReference type="ChEBI" id="CHEBI:58326"/>
        <dbReference type="ChEBI" id="CHEBI:197301"/>
    </reaction>
</comment>
<dbReference type="Proteomes" id="UP001329430">
    <property type="component" value="Chromosome 6"/>
</dbReference>
<comment type="catalytic activity">
    <reaction evidence="11">
        <text>glyoxylate + L-alanine = glycine + pyruvate</text>
        <dbReference type="Rhea" id="RHEA:24248"/>
        <dbReference type="ChEBI" id="CHEBI:15361"/>
        <dbReference type="ChEBI" id="CHEBI:36655"/>
        <dbReference type="ChEBI" id="CHEBI:57305"/>
        <dbReference type="ChEBI" id="CHEBI:57972"/>
        <dbReference type="EC" id="2.6.1.44"/>
    </reaction>
    <physiologicalReaction direction="left-to-right" evidence="11">
        <dbReference type="Rhea" id="RHEA:24249"/>
    </physiologicalReaction>
</comment>
<evidence type="ECO:0000256" key="28">
    <source>
        <dbReference type="ARBA" id="ARBA00044055"/>
    </source>
</evidence>
<evidence type="ECO:0000256" key="1">
    <source>
        <dbReference type="ARBA" id="ARBA00001933"/>
    </source>
</evidence>
<evidence type="ECO:0000256" key="36">
    <source>
        <dbReference type="ARBA" id="ARBA00048916"/>
    </source>
</evidence>
<dbReference type="InterPro" id="IPR015424">
    <property type="entry name" value="PyrdxlP-dep_Trfase"/>
</dbReference>
<evidence type="ECO:0000256" key="29">
    <source>
        <dbReference type="ARBA" id="ARBA00044257"/>
    </source>
</evidence>
<evidence type="ECO:0000256" key="18">
    <source>
        <dbReference type="ARBA" id="ARBA00043669"/>
    </source>
</evidence>
<evidence type="ECO:0000256" key="20">
    <source>
        <dbReference type="ARBA" id="ARBA00043726"/>
    </source>
</evidence>
<dbReference type="AlphaFoldDB" id="A0AAN7V9Y6"/>
<dbReference type="EC" id="2.6.1.40" evidence="12"/>
<evidence type="ECO:0000256" key="34">
    <source>
        <dbReference type="ARBA" id="ARBA00048560"/>
    </source>
</evidence>
<dbReference type="GO" id="GO:0019481">
    <property type="term" value="P:L-alanine catabolic process, by transamination"/>
    <property type="evidence" value="ECO:0007669"/>
    <property type="project" value="TreeGrafter"/>
</dbReference>
<comment type="catalytic activity">
    <reaction evidence="25">
        <text>N(omega),N('omega)-dimethyl-L-arginine + pyruvate = 5-(3,3'-dimethylguanidino)-2-oxopentanoate + L-alanine</text>
        <dbReference type="Rhea" id="RHEA:77307"/>
        <dbReference type="ChEBI" id="CHEBI:15361"/>
        <dbReference type="ChEBI" id="CHEBI:57972"/>
        <dbReference type="ChEBI" id="CHEBI:197308"/>
        <dbReference type="ChEBI" id="CHEBI:197310"/>
    </reaction>
</comment>
<dbReference type="SUPFAM" id="SSF53383">
    <property type="entry name" value="PLP-dependent transferases"/>
    <property type="match status" value="1"/>
</dbReference>
<evidence type="ECO:0000256" key="23">
    <source>
        <dbReference type="ARBA" id="ARBA00043758"/>
    </source>
</evidence>
<evidence type="ECO:0000256" key="13">
    <source>
        <dbReference type="ARBA" id="ARBA00039862"/>
    </source>
</evidence>
<evidence type="ECO:0000256" key="21">
    <source>
        <dbReference type="ARBA" id="ARBA00043749"/>
    </source>
</evidence>
<evidence type="ECO:0000313" key="41">
    <source>
        <dbReference type="Proteomes" id="UP001329430"/>
    </source>
</evidence>
<evidence type="ECO:0000313" key="40">
    <source>
        <dbReference type="EMBL" id="KAK5642309.1"/>
    </source>
</evidence>
<comment type="catalytic activity">
    <reaction evidence="36">
        <text>oxaloacetate + L-alanine = L-aspartate + pyruvate</text>
        <dbReference type="Rhea" id="RHEA:77347"/>
        <dbReference type="ChEBI" id="CHEBI:15361"/>
        <dbReference type="ChEBI" id="CHEBI:16452"/>
        <dbReference type="ChEBI" id="CHEBI:29991"/>
        <dbReference type="ChEBI" id="CHEBI:57972"/>
    </reaction>
</comment>
<evidence type="ECO:0000256" key="16">
    <source>
        <dbReference type="ARBA" id="ARBA00042611"/>
    </source>
</evidence>
<evidence type="ECO:0000256" key="33">
    <source>
        <dbReference type="ARBA" id="ARBA00048500"/>
    </source>
</evidence>
<evidence type="ECO:0000256" key="26">
    <source>
        <dbReference type="ARBA" id="ARBA00043825"/>
    </source>
</evidence>
<comment type="catalytic activity">
    <reaction evidence="37">
        <text>N(omega),N('omega)-dimethyl-L-arginine + glyoxylate = 5-(3,3'-dimethylguanidino)-2-oxopentanoate + glycine</text>
        <dbReference type="Rhea" id="RHEA:77315"/>
        <dbReference type="ChEBI" id="CHEBI:36655"/>
        <dbReference type="ChEBI" id="CHEBI:57305"/>
        <dbReference type="ChEBI" id="CHEBI:197308"/>
        <dbReference type="ChEBI" id="CHEBI:197310"/>
    </reaction>
</comment>
<dbReference type="GO" id="GO:0047305">
    <property type="term" value="F:(R)-3-amino-2-methylpropionate-pyruvate transaminase activity"/>
    <property type="evidence" value="ECO:0007669"/>
    <property type="project" value="UniProtKB-EC"/>
</dbReference>
<dbReference type="InterPro" id="IPR049704">
    <property type="entry name" value="Aminotrans_3_PPA_site"/>
</dbReference>
<evidence type="ECO:0000256" key="39">
    <source>
        <dbReference type="RuleBase" id="RU003560"/>
    </source>
</evidence>
<comment type="catalytic activity">
    <reaction evidence="34">
        <text>N(omega),N(omega)-dimethyl-L-arginine + 2-oxobutanoate = 5-(3,3-dimethylguanidino)-2-oxopentanoate + (2S)-2-aminobutanoate</text>
        <dbReference type="Rhea" id="RHEA:77351"/>
        <dbReference type="ChEBI" id="CHEBI:16763"/>
        <dbReference type="ChEBI" id="CHEBI:58326"/>
        <dbReference type="ChEBI" id="CHEBI:74359"/>
        <dbReference type="ChEBI" id="CHEBI:197301"/>
    </reaction>
</comment>
<evidence type="ECO:0000256" key="22">
    <source>
        <dbReference type="ARBA" id="ARBA00043751"/>
    </source>
</evidence>
<evidence type="ECO:0000256" key="7">
    <source>
        <dbReference type="ARBA" id="ARBA00022679"/>
    </source>
</evidence>
<comment type="catalytic activity">
    <reaction evidence="19">
        <text>(2S)-2-aminobutanoate + glyoxylate = 2-oxobutanoate + glycine</text>
        <dbReference type="Rhea" id="RHEA:77339"/>
        <dbReference type="ChEBI" id="CHEBI:16763"/>
        <dbReference type="ChEBI" id="CHEBI:36655"/>
        <dbReference type="ChEBI" id="CHEBI:57305"/>
        <dbReference type="ChEBI" id="CHEBI:74359"/>
    </reaction>
</comment>
<gene>
    <name evidence="40" type="ORF">RI129_008476</name>
</gene>
<evidence type="ECO:0000256" key="35">
    <source>
        <dbReference type="ARBA" id="ARBA00048760"/>
    </source>
</evidence>
<comment type="caution">
    <text evidence="40">The sequence shown here is derived from an EMBL/GenBank/DDBJ whole genome shotgun (WGS) entry which is preliminary data.</text>
</comment>
<evidence type="ECO:0000256" key="25">
    <source>
        <dbReference type="ARBA" id="ARBA00043798"/>
    </source>
</evidence>